<feature type="domain" description="BD-FAE-like" evidence="3">
    <location>
        <begin position="88"/>
        <end position="338"/>
    </location>
</feature>
<dbReference type="InterPro" id="IPR050300">
    <property type="entry name" value="GDXG_lipolytic_enzyme"/>
</dbReference>
<evidence type="ECO:0000313" key="4">
    <source>
        <dbReference type="EMBL" id="RCH83282.1"/>
    </source>
</evidence>
<feature type="chain" id="PRO_5017068010" description="BD-FAE-like domain-containing protein" evidence="2">
    <location>
        <begin position="21"/>
        <end position="399"/>
    </location>
</feature>
<organism evidence="4 5">
    <name type="scientific">Rhizopus stolonifer</name>
    <name type="common">Rhizopus nigricans</name>
    <dbReference type="NCBI Taxonomy" id="4846"/>
    <lineage>
        <taxon>Eukaryota</taxon>
        <taxon>Fungi</taxon>
        <taxon>Fungi incertae sedis</taxon>
        <taxon>Mucoromycota</taxon>
        <taxon>Mucoromycotina</taxon>
        <taxon>Mucoromycetes</taxon>
        <taxon>Mucorales</taxon>
        <taxon>Mucorineae</taxon>
        <taxon>Rhizopodaceae</taxon>
        <taxon>Rhizopus</taxon>
    </lineage>
</organism>
<feature type="signal peptide" evidence="2">
    <location>
        <begin position="1"/>
        <end position="20"/>
    </location>
</feature>
<evidence type="ECO:0000259" key="3">
    <source>
        <dbReference type="Pfam" id="PF20434"/>
    </source>
</evidence>
<dbReference type="Pfam" id="PF20434">
    <property type="entry name" value="BD-FAE"/>
    <property type="match status" value="1"/>
</dbReference>
<dbReference type="Gene3D" id="3.40.50.1820">
    <property type="entry name" value="alpha/beta hydrolase"/>
    <property type="match status" value="1"/>
</dbReference>
<name>A0A367J014_RHIST</name>
<dbReference type="SUPFAM" id="SSF53474">
    <property type="entry name" value="alpha/beta-Hydrolases"/>
    <property type="match status" value="1"/>
</dbReference>
<comment type="caution">
    <text evidence="4">The sequence shown here is derived from an EMBL/GenBank/DDBJ whole genome shotgun (WGS) entry which is preliminary data.</text>
</comment>
<protein>
    <recommendedName>
        <fullName evidence="3">BD-FAE-like domain-containing protein</fullName>
    </recommendedName>
</protein>
<evidence type="ECO:0000313" key="5">
    <source>
        <dbReference type="Proteomes" id="UP000253551"/>
    </source>
</evidence>
<dbReference type="PANTHER" id="PTHR48081:SF33">
    <property type="entry name" value="KYNURENINE FORMAMIDASE"/>
    <property type="match status" value="1"/>
</dbReference>
<keyword evidence="1" id="KW-0378">Hydrolase</keyword>
<keyword evidence="2" id="KW-0732">Signal</keyword>
<reference evidence="4 5" key="1">
    <citation type="journal article" date="2018" name="G3 (Bethesda)">
        <title>Phylogenetic and Phylogenomic Definition of Rhizopus Species.</title>
        <authorList>
            <person name="Gryganskyi A.P."/>
            <person name="Golan J."/>
            <person name="Dolatabadi S."/>
            <person name="Mondo S."/>
            <person name="Robb S."/>
            <person name="Idnurm A."/>
            <person name="Muszewska A."/>
            <person name="Steczkiewicz K."/>
            <person name="Masonjones S."/>
            <person name="Liao H.L."/>
            <person name="Gajdeczka M.T."/>
            <person name="Anike F."/>
            <person name="Vuek A."/>
            <person name="Anishchenko I.M."/>
            <person name="Voigt K."/>
            <person name="de Hoog G.S."/>
            <person name="Smith M.E."/>
            <person name="Heitman J."/>
            <person name="Vilgalys R."/>
            <person name="Stajich J.E."/>
        </authorList>
    </citation>
    <scope>NUCLEOTIDE SEQUENCE [LARGE SCALE GENOMIC DNA]</scope>
    <source>
        <strain evidence="4 5">LSU 92-RS-03</strain>
    </source>
</reference>
<dbReference type="Proteomes" id="UP000253551">
    <property type="component" value="Unassembled WGS sequence"/>
</dbReference>
<dbReference type="AlphaFoldDB" id="A0A367J014"/>
<gene>
    <name evidence="4" type="ORF">CU098_007004</name>
</gene>
<dbReference type="InterPro" id="IPR049492">
    <property type="entry name" value="BD-FAE-like_dom"/>
</dbReference>
<dbReference type="OrthoDB" id="6495301at2759"/>
<accession>A0A367J014</accession>
<evidence type="ECO:0000256" key="1">
    <source>
        <dbReference type="ARBA" id="ARBA00022801"/>
    </source>
</evidence>
<dbReference type="InterPro" id="IPR029058">
    <property type="entry name" value="AB_hydrolase_fold"/>
</dbReference>
<dbReference type="STRING" id="4846.A0A367J014"/>
<feature type="non-terminal residue" evidence="4">
    <location>
        <position position="1"/>
    </location>
</feature>
<keyword evidence="5" id="KW-1185">Reference proteome</keyword>
<dbReference type="PANTHER" id="PTHR48081">
    <property type="entry name" value="AB HYDROLASE SUPERFAMILY PROTEIN C4A8.06C"/>
    <property type="match status" value="1"/>
</dbReference>
<dbReference type="EMBL" id="PJQM01004799">
    <property type="protein sequence ID" value="RCH83282.1"/>
    <property type="molecule type" value="Genomic_DNA"/>
</dbReference>
<sequence>LTSLTVTLYLIAWVIYYIHASTESEFSLPCNPNQVFKINMILLDQFIGWIGYIPLITSYLHWRFWQVGSERFKEIVSLDIPYHESCKLDVYHPAKKPNGQMARIIIFIYGGSWGSGSKLLYSTLANTLRELGYVVVVPDYRKYPEVKIDAIYQDIREAIKWTHQHASEINGDPEMIFVMGHSAGAQLTAQVVLSDIIEQVKYDESIQSKSTPPRVSEKHDPAMKKLEERHMILSKERSHDFLPLVEGILLFSGVYDIASHLIHETSRGVEKISAMSRVMGSSQEGYIANSPIHLIEKHARLFADSEDLLDLWPRILLLHGQKDTTVGMDQSANMFNTLGKLFPVERRQEVDVRMRLYKRMGHAEPVIALMSNIFSKKTEQTLLLRDIQEFIDIPQYIDE</sequence>
<dbReference type="GO" id="GO:0016787">
    <property type="term" value="F:hydrolase activity"/>
    <property type="evidence" value="ECO:0007669"/>
    <property type="project" value="UniProtKB-KW"/>
</dbReference>
<evidence type="ECO:0000256" key="2">
    <source>
        <dbReference type="SAM" id="SignalP"/>
    </source>
</evidence>
<proteinExistence type="predicted"/>